<protein>
    <submittedName>
        <fullName evidence="1">Uncharacterized protein</fullName>
    </submittedName>
</protein>
<gene>
    <name evidence="1" type="ORF">OWV82_001863</name>
</gene>
<sequence>MLQLPLIQQALAQAHEKKLVDELLNGSLRNLDICGIAQNALLQMQESVRELQSVLRRRRGDESELSSEIKKYLASRKAVKKAIHKALKEMENKHSSQINEEHVTMLKEVEAVTFTAFESMLLVISGPKTPSKLSSLPLVSKIIRPKRVACEEGVAEMNEFEKVDAALSTDKTIKSENIFGLQDQLKELELCIQDLDEGLESLSRQLIKAQVSLLNIVN</sequence>
<dbReference type="Proteomes" id="UP001164539">
    <property type="component" value="Chromosome 1"/>
</dbReference>
<dbReference type="EMBL" id="CM051394">
    <property type="protein sequence ID" value="KAJ4729014.1"/>
    <property type="molecule type" value="Genomic_DNA"/>
</dbReference>
<organism evidence="1 2">
    <name type="scientific">Melia azedarach</name>
    <name type="common">Chinaberry tree</name>
    <dbReference type="NCBI Taxonomy" id="155640"/>
    <lineage>
        <taxon>Eukaryota</taxon>
        <taxon>Viridiplantae</taxon>
        <taxon>Streptophyta</taxon>
        <taxon>Embryophyta</taxon>
        <taxon>Tracheophyta</taxon>
        <taxon>Spermatophyta</taxon>
        <taxon>Magnoliopsida</taxon>
        <taxon>eudicotyledons</taxon>
        <taxon>Gunneridae</taxon>
        <taxon>Pentapetalae</taxon>
        <taxon>rosids</taxon>
        <taxon>malvids</taxon>
        <taxon>Sapindales</taxon>
        <taxon>Meliaceae</taxon>
        <taxon>Melia</taxon>
    </lineage>
</organism>
<accession>A0ACC1Z160</accession>
<reference evidence="1 2" key="1">
    <citation type="journal article" date="2023" name="Science">
        <title>Complex scaffold remodeling in plant triterpene biosynthesis.</title>
        <authorList>
            <person name="De La Pena R."/>
            <person name="Hodgson H."/>
            <person name="Liu J.C."/>
            <person name="Stephenson M.J."/>
            <person name="Martin A.C."/>
            <person name="Owen C."/>
            <person name="Harkess A."/>
            <person name="Leebens-Mack J."/>
            <person name="Jimenez L.E."/>
            <person name="Osbourn A."/>
            <person name="Sattely E.S."/>
        </authorList>
    </citation>
    <scope>NUCLEOTIDE SEQUENCE [LARGE SCALE GENOMIC DNA]</scope>
    <source>
        <strain evidence="2">cv. JPN11</strain>
        <tissue evidence="1">Leaf</tissue>
    </source>
</reference>
<name>A0ACC1Z160_MELAZ</name>
<keyword evidence="2" id="KW-1185">Reference proteome</keyword>
<evidence type="ECO:0000313" key="2">
    <source>
        <dbReference type="Proteomes" id="UP001164539"/>
    </source>
</evidence>
<proteinExistence type="predicted"/>
<comment type="caution">
    <text evidence="1">The sequence shown here is derived from an EMBL/GenBank/DDBJ whole genome shotgun (WGS) entry which is preliminary data.</text>
</comment>
<evidence type="ECO:0000313" key="1">
    <source>
        <dbReference type="EMBL" id="KAJ4729014.1"/>
    </source>
</evidence>